<keyword evidence="2" id="KW-0732">Signal</keyword>
<evidence type="ECO:0000313" key="4">
    <source>
        <dbReference type="EMBL" id="EEE46893.2"/>
    </source>
</evidence>
<evidence type="ECO:0000313" key="5">
    <source>
        <dbReference type="Proteomes" id="UP000004703"/>
    </source>
</evidence>
<evidence type="ECO:0000259" key="3">
    <source>
        <dbReference type="PROSITE" id="PS51208"/>
    </source>
</evidence>
<dbReference type="SUPFAM" id="SSF103515">
    <property type="entry name" value="Autotransporter"/>
    <property type="match status" value="1"/>
</dbReference>
<feature type="signal peptide" evidence="2">
    <location>
        <begin position="1"/>
        <end position="26"/>
    </location>
</feature>
<sequence length="860" mass="88963">MRLGNNKSAVNRAGFHAATLVFTATAATFLAPAAANAKCDALGAGVLRASGSERLDPSSFTPSSVICLERRTEIVVSPGTIPADGAYDYYSPVFFDLKRASKVNSFTFIGNSIESAPSPGTNFLRLLQAPATDDLGATWINLIDVGIGANRAITLTEQSGDTQFQNVYIASASSSPLTYTSFTVANPSLFAVGQYNIVGQNFDSATELTLKDSSISNALITSVVAGSELKLDNTTIDTRFFKLDGKLSGNGTINGKTGAGGTGFLTSAGAEIRPGNSIGTLSINGDMSFQGATSLVSELDPTASQTADLLDVSGDITGADNLTATLEKDSGYSGAGATEISDFINSTFVIARAGSFDSDSVTLVEGSSLNAHLSASLASPPTQTSQVEVKFSDNSPTPTFLPTKVKTIQQTGGGKQVIPPPVTTTTTTPTATVTTTTTTTPTVTTTTTTTTTTNTTTPTTTTTTSTVPTQTTKPPVSTPWVDLVTAVSATHNETPIDGVSGGSGGGNQILAGGNTVSDGYLSLTNGDLITFNEVHAEPYSSNLTVGLEHLDHIAASVMNRISGSHDVLDKANQVRDAQGRAIWLDASGLKGNVDGKDGLGSFNYSIASVIGGADLLASDQGSVGAFAGYGYQRMDEHDTVDQSFSAQSGFAGLYGTLYRDSWRLAASGGYSYSANKGKRNNPNVGLFTGGRAESDFDSHAAFVAAKAGYELPLTTQFKLTPFAAASYAHIWQGEARETGGGDFNYTVHAATADAVLTGLGFDWAADVWTTDTGTAKLVGFARYDHDWSASADSAHDITVTSDLFGTFNQTGQNRGAHSVTAGLGFVGSVGSAGAWRLGVAGALNEHGEEIGAGAHFSWRF</sequence>
<dbReference type="Proteomes" id="UP000004703">
    <property type="component" value="Chromosome"/>
</dbReference>
<accession>A0A5E8H368</accession>
<dbReference type="RefSeq" id="WP_040450854.1">
    <property type="nucleotide sequence ID" value="NZ_CM011002.1"/>
</dbReference>
<evidence type="ECO:0000256" key="1">
    <source>
        <dbReference type="SAM" id="MobiDB-lite"/>
    </source>
</evidence>
<feature type="chain" id="PRO_5022774721" evidence="2">
    <location>
        <begin position="27"/>
        <end position="860"/>
    </location>
</feature>
<feature type="region of interest" description="Disordered" evidence="1">
    <location>
        <begin position="408"/>
        <end position="477"/>
    </location>
</feature>
<dbReference type="Gene3D" id="2.40.128.130">
    <property type="entry name" value="Autotransporter beta-domain"/>
    <property type="match status" value="1"/>
</dbReference>
<dbReference type="Pfam" id="PF03797">
    <property type="entry name" value="Autotransporter"/>
    <property type="match status" value="1"/>
</dbReference>
<name>A0A5E8H368_ROSAD</name>
<protein>
    <submittedName>
        <fullName evidence="4">Autotransporter beta-domain protein</fullName>
    </submittedName>
</protein>
<proteinExistence type="predicted"/>
<feature type="domain" description="Autotransporter" evidence="3">
    <location>
        <begin position="575"/>
        <end position="860"/>
    </location>
</feature>
<reference evidence="4 5" key="1">
    <citation type="submission" date="2008-01" db="EMBL/GenBank/DDBJ databases">
        <authorList>
            <person name="Wagner-Dobler I."/>
            <person name="Ferriera S."/>
            <person name="Johnson J."/>
            <person name="Kravitz S."/>
            <person name="Beeson K."/>
            <person name="Sutton G."/>
            <person name="Rogers Y.-H."/>
            <person name="Friedman R."/>
            <person name="Frazier M."/>
            <person name="Venter J.C."/>
        </authorList>
    </citation>
    <scope>NUCLEOTIDE SEQUENCE [LARGE SCALE GENOMIC DNA]</scope>
    <source>
        <strain evidence="5">DSM 17067 / NCIMB 14079 / DFL-11</strain>
    </source>
</reference>
<dbReference type="PROSITE" id="PS51208">
    <property type="entry name" value="AUTOTRANSPORTER"/>
    <property type="match status" value="1"/>
</dbReference>
<organism evidence="4 5">
    <name type="scientific">Roseibium alexandrii (strain DSM 17067 / NCIMB 14079 / DFL-11)</name>
    <name type="common">Labrenzia alexandrii</name>
    <dbReference type="NCBI Taxonomy" id="244592"/>
    <lineage>
        <taxon>Bacteria</taxon>
        <taxon>Pseudomonadati</taxon>
        <taxon>Pseudomonadota</taxon>
        <taxon>Alphaproteobacteria</taxon>
        <taxon>Hyphomicrobiales</taxon>
        <taxon>Stappiaceae</taxon>
        <taxon>Roseibium</taxon>
    </lineage>
</organism>
<evidence type="ECO:0000256" key="2">
    <source>
        <dbReference type="SAM" id="SignalP"/>
    </source>
</evidence>
<gene>
    <name evidence="4" type="ORF">SADFL11_4182</name>
</gene>
<comment type="caution">
    <text evidence="4">The sequence shown here is derived from an EMBL/GenBank/DDBJ whole genome shotgun (WGS) entry which is preliminary data.</text>
</comment>
<dbReference type="InterPro" id="IPR036709">
    <property type="entry name" value="Autotransporte_beta_dom_sf"/>
</dbReference>
<dbReference type="AlphaFoldDB" id="A0A5E8H368"/>
<dbReference type="InterPro" id="IPR005546">
    <property type="entry name" value="Autotransporte_beta"/>
</dbReference>
<dbReference type="SMART" id="SM00869">
    <property type="entry name" value="Autotransporter"/>
    <property type="match status" value="1"/>
</dbReference>
<feature type="compositionally biased region" description="Low complexity" evidence="1">
    <location>
        <begin position="423"/>
        <end position="477"/>
    </location>
</feature>
<dbReference type="EMBL" id="ACCU02000001">
    <property type="protein sequence ID" value="EEE46893.2"/>
    <property type="molecule type" value="Genomic_DNA"/>
</dbReference>
<reference evidence="4 5" key="2">
    <citation type="submission" date="2013-04" db="EMBL/GenBank/DDBJ databases">
        <authorList>
            <person name="Fiebig A."/>
            <person name="Pradella S."/>
            <person name="Wagner-Doebler I."/>
        </authorList>
    </citation>
    <scope>NUCLEOTIDE SEQUENCE [LARGE SCALE GENOMIC DNA]</scope>
    <source>
        <strain evidence="5">DSM 17067 / NCIMB 14079 / DFL-11</strain>
    </source>
</reference>